<accession>A0A1J5RSK9</accession>
<dbReference type="Pfam" id="PF03484">
    <property type="entry name" value="B5"/>
    <property type="match status" value="1"/>
</dbReference>
<evidence type="ECO:0000256" key="10">
    <source>
        <dbReference type="ARBA" id="ARBA00022723"/>
    </source>
</evidence>
<dbReference type="EC" id="6.1.1.20" evidence="5"/>
<evidence type="ECO:0000259" key="19">
    <source>
        <dbReference type="PROSITE" id="PS50886"/>
    </source>
</evidence>
<dbReference type="AlphaFoldDB" id="A0A1J5RSK9"/>
<dbReference type="GO" id="GO:0000287">
    <property type="term" value="F:magnesium ion binding"/>
    <property type="evidence" value="ECO:0007669"/>
    <property type="project" value="InterPro"/>
</dbReference>
<evidence type="ECO:0000256" key="5">
    <source>
        <dbReference type="ARBA" id="ARBA00012814"/>
    </source>
</evidence>
<dbReference type="Gene3D" id="2.40.50.140">
    <property type="entry name" value="Nucleic acid-binding proteins"/>
    <property type="match status" value="1"/>
</dbReference>
<proteinExistence type="inferred from homology"/>
<dbReference type="Pfam" id="PF03147">
    <property type="entry name" value="FDX-ACB"/>
    <property type="match status" value="1"/>
</dbReference>
<dbReference type="InterPro" id="IPR033714">
    <property type="entry name" value="tRNA_bind_bactPheRS"/>
</dbReference>
<dbReference type="InterPro" id="IPR045060">
    <property type="entry name" value="Phe-tRNA-ligase_IIc_bsu"/>
</dbReference>
<comment type="catalytic activity">
    <reaction evidence="18">
        <text>tRNA(Phe) + L-phenylalanine + ATP = L-phenylalanyl-tRNA(Phe) + AMP + diphosphate + H(+)</text>
        <dbReference type="Rhea" id="RHEA:19413"/>
        <dbReference type="Rhea" id="RHEA-COMP:9668"/>
        <dbReference type="Rhea" id="RHEA-COMP:9699"/>
        <dbReference type="ChEBI" id="CHEBI:15378"/>
        <dbReference type="ChEBI" id="CHEBI:30616"/>
        <dbReference type="ChEBI" id="CHEBI:33019"/>
        <dbReference type="ChEBI" id="CHEBI:58095"/>
        <dbReference type="ChEBI" id="CHEBI:78442"/>
        <dbReference type="ChEBI" id="CHEBI:78531"/>
        <dbReference type="ChEBI" id="CHEBI:456215"/>
        <dbReference type="EC" id="6.1.1.20"/>
    </reaction>
</comment>
<name>A0A1J5RSK9_9ZZZZ</name>
<dbReference type="Pfam" id="PF03483">
    <property type="entry name" value="B3_4"/>
    <property type="match status" value="1"/>
</dbReference>
<dbReference type="Gene3D" id="3.50.40.10">
    <property type="entry name" value="Phenylalanyl-trna Synthetase, Chain B, domain 3"/>
    <property type="match status" value="1"/>
</dbReference>
<keyword evidence="10" id="KW-0479">Metal-binding</keyword>
<evidence type="ECO:0000256" key="2">
    <source>
        <dbReference type="ARBA" id="ARBA00004496"/>
    </source>
</evidence>
<dbReference type="Pfam" id="PF01588">
    <property type="entry name" value="tRNA_bind"/>
    <property type="match status" value="1"/>
</dbReference>
<keyword evidence="13" id="KW-0460">Magnesium</keyword>
<evidence type="ECO:0000256" key="8">
    <source>
        <dbReference type="ARBA" id="ARBA00022555"/>
    </source>
</evidence>
<evidence type="ECO:0000256" key="15">
    <source>
        <dbReference type="ARBA" id="ARBA00022917"/>
    </source>
</evidence>
<dbReference type="SUPFAM" id="SSF46955">
    <property type="entry name" value="Putative DNA-binding domain"/>
    <property type="match status" value="1"/>
</dbReference>
<evidence type="ECO:0000256" key="13">
    <source>
        <dbReference type="ARBA" id="ARBA00022842"/>
    </source>
</evidence>
<comment type="cofactor">
    <cofactor evidence="1">
        <name>Mg(2+)</name>
        <dbReference type="ChEBI" id="CHEBI:18420"/>
    </cofactor>
</comment>
<dbReference type="PANTHER" id="PTHR10947">
    <property type="entry name" value="PHENYLALANYL-TRNA SYNTHETASE BETA CHAIN AND LEUCINE-RICH REPEAT-CONTAINING PROTEIN 47"/>
    <property type="match status" value="1"/>
</dbReference>
<dbReference type="GO" id="GO:0006432">
    <property type="term" value="P:phenylalanyl-tRNA aminoacylation"/>
    <property type="evidence" value="ECO:0007669"/>
    <property type="project" value="InterPro"/>
</dbReference>
<keyword evidence="12" id="KW-0067">ATP-binding</keyword>
<evidence type="ECO:0000256" key="17">
    <source>
        <dbReference type="ARBA" id="ARBA00033189"/>
    </source>
</evidence>
<dbReference type="PROSITE" id="PS51483">
    <property type="entry name" value="B5"/>
    <property type="match status" value="1"/>
</dbReference>
<dbReference type="EMBL" id="MLJW01000108">
    <property type="protein sequence ID" value="OIQ99288.1"/>
    <property type="molecule type" value="Genomic_DNA"/>
</dbReference>
<dbReference type="Gene3D" id="3.30.70.380">
    <property type="entry name" value="Ferrodoxin-fold anticodon-binding domain"/>
    <property type="match status" value="1"/>
</dbReference>
<dbReference type="InterPro" id="IPR041616">
    <property type="entry name" value="PheRS_beta_core"/>
</dbReference>
<dbReference type="GO" id="GO:0005524">
    <property type="term" value="F:ATP binding"/>
    <property type="evidence" value="ECO:0007669"/>
    <property type="project" value="UniProtKB-KW"/>
</dbReference>
<comment type="caution">
    <text evidence="22">The sequence shown here is derived from an EMBL/GenBank/DDBJ whole genome shotgun (WGS) entry which is preliminary data.</text>
</comment>
<evidence type="ECO:0000256" key="14">
    <source>
        <dbReference type="ARBA" id="ARBA00022884"/>
    </source>
</evidence>
<reference evidence="22" key="1">
    <citation type="submission" date="2016-10" db="EMBL/GenBank/DDBJ databases">
        <title>Sequence of Gallionella enrichment culture.</title>
        <authorList>
            <person name="Poehlein A."/>
            <person name="Muehling M."/>
            <person name="Daniel R."/>
        </authorList>
    </citation>
    <scope>NUCLEOTIDE SEQUENCE</scope>
</reference>
<dbReference type="SMART" id="SM00873">
    <property type="entry name" value="B3_4"/>
    <property type="match status" value="1"/>
</dbReference>
<keyword evidence="8" id="KW-0820">tRNA-binding</keyword>
<dbReference type="FunFam" id="2.40.50.140:FF:000045">
    <property type="entry name" value="Phenylalanine--tRNA ligase beta subunit"/>
    <property type="match status" value="1"/>
</dbReference>
<dbReference type="InterPro" id="IPR005146">
    <property type="entry name" value="B3/B4_tRNA-bd"/>
</dbReference>
<gene>
    <name evidence="22" type="primary">pheT_5</name>
    <name evidence="22" type="ORF">GALL_186980</name>
</gene>
<keyword evidence="9 22" id="KW-0436">Ligase</keyword>
<dbReference type="InterPro" id="IPR004532">
    <property type="entry name" value="Phe-tRNA-ligase_IIc_bsu_bact"/>
</dbReference>
<dbReference type="InterPro" id="IPR036690">
    <property type="entry name" value="Fdx_antiC-bd_sf"/>
</dbReference>
<dbReference type="InterPro" id="IPR002547">
    <property type="entry name" value="tRNA-bd_dom"/>
</dbReference>
<dbReference type="InterPro" id="IPR005147">
    <property type="entry name" value="tRNA_synthase_B5-dom"/>
</dbReference>
<organism evidence="22">
    <name type="scientific">mine drainage metagenome</name>
    <dbReference type="NCBI Taxonomy" id="410659"/>
    <lineage>
        <taxon>unclassified sequences</taxon>
        <taxon>metagenomes</taxon>
        <taxon>ecological metagenomes</taxon>
    </lineage>
</organism>
<evidence type="ECO:0000256" key="6">
    <source>
        <dbReference type="ARBA" id="ARBA00017032"/>
    </source>
</evidence>
<dbReference type="CDD" id="cd00769">
    <property type="entry name" value="PheRS_beta_core"/>
    <property type="match status" value="1"/>
</dbReference>
<dbReference type="InterPro" id="IPR012340">
    <property type="entry name" value="NA-bd_OB-fold"/>
</dbReference>
<dbReference type="SUPFAM" id="SSF50249">
    <property type="entry name" value="Nucleic acid-binding proteins"/>
    <property type="match status" value="1"/>
</dbReference>
<dbReference type="InterPro" id="IPR045864">
    <property type="entry name" value="aa-tRNA-synth_II/BPL/LPL"/>
</dbReference>
<comment type="similarity">
    <text evidence="3">Belongs to the phenylalanyl-tRNA synthetase beta subunit family. Type 1 subfamily.</text>
</comment>
<comment type="subunit">
    <text evidence="4">Tetramer of two alpha and two beta subunits.</text>
</comment>
<keyword evidence="15" id="KW-0648">Protein biosynthesis</keyword>
<keyword evidence="14" id="KW-0694">RNA-binding</keyword>
<dbReference type="SUPFAM" id="SSF55681">
    <property type="entry name" value="Class II aaRS and biotin synthetases"/>
    <property type="match status" value="1"/>
</dbReference>
<dbReference type="CDD" id="cd02796">
    <property type="entry name" value="tRNA_bind_bactPheRS"/>
    <property type="match status" value="1"/>
</dbReference>
<evidence type="ECO:0000256" key="12">
    <source>
        <dbReference type="ARBA" id="ARBA00022840"/>
    </source>
</evidence>
<dbReference type="SMART" id="SM00874">
    <property type="entry name" value="B5"/>
    <property type="match status" value="1"/>
</dbReference>
<dbReference type="PROSITE" id="PS50886">
    <property type="entry name" value="TRBD"/>
    <property type="match status" value="1"/>
</dbReference>
<sequence length="798" mass="85975">MQFSEQWLRSLVNPPLSSGELAHLLTMAGLEVEEMRPAAPAFAGVVVAQVLSVDKHPDADKLKLCRVDIGQGEPLQIVCGAPNVAAGMKVPCALVGAELPGISIKRARVRGLDSFGMLCSARELGLSEDHGGLLALDSDAPVGQDIREHLLLDDTLITLKLTPNRADCLSLTGIAREVAALTGAPLTLPEIKAVPAAHDEQRAIVLDAPSACPRYCGRIIKRVNGQAPTPGWIRRRLERSGIRSISALVDVTNYVMLELGQPLHAFDNAGLTGAIHVRYPQPGEQLKLLNEQCVTPSADTTLIADEANGGRALALAGIMGGAESGISDATSELFLESAFFAPDAVAGKARALGFSSDASYRYERGVDFNLQRAGLERATQLIMDICGGSPGPVVEALSADDLPRRTPVKLRSARAAKVLGIALFPAQLEKLLAGLGFPLRREQDDFIVTPPPHRFDIEIEEDLIEEIARLHGYDNIPSPVPKGHLLMLPLPEERRTAMQLRRLAAERDYQEVVNFSFVDAAWEADFCANASPIVLSNPIASQMGVMRTSLIAGLAGTLAFNLKRRAGRVRVFEIGRCFTRSERTGQVPGYVQPLYLAALCAGPASAEQWGEASRNADFFDAKGDLEALFAPRALRFEKTAHPALHPGRSARVLLDGLGVGVIGELHPQWVQKYELAVNHGAPVVFEVELAALMSQPLPRYREVSRFPSVVRDLALVLAVNQPLQPLLDALREAAPAIVRDIALFDVYHGRGIETSQKSLAFRIVMQDTEKTMADAEADAVVSTLIAVATQKFGATVRA</sequence>
<protein>
    <recommendedName>
        <fullName evidence="6">Phenylalanine--tRNA ligase beta subunit</fullName>
        <ecNumber evidence="5">6.1.1.20</ecNumber>
    </recommendedName>
    <alternativeName>
        <fullName evidence="17">Phenylalanyl-tRNA synthetase beta subunit</fullName>
    </alternativeName>
</protein>
<evidence type="ECO:0000259" key="20">
    <source>
        <dbReference type="PROSITE" id="PS51447"/>
    </source>
</evidence>
<dbReference type="InterPro" id="IPR005121">
    <property type="entry name" value="Fdx_antiC-bd"/>
</dbReference>
<evidence type="ECO:0000256" key="18">
    <source>
        <dbReference type="ARBA" id="ARBA00049255"/>
    </source>
</evidence>
<evidence type="ECO:0000259" key="21">
    <source>
        <dbReference type="PROSITE" id="PS51483"/>
    </source>
</evidence>
<dbReference type="Gene3D" id="3.30.930.10">
    <property type="entry name" value="Bira Bifunctional Protein, Domain 2"/>
    <property type="match status" value="1"/>
</dbReference>
<dbReference type="SUPFAM" id="SSF54991">
    <property type="entry name" value="Anticodon-binding domain of PheRS"/>
    <property type="match status" value="1"/>
</dbReference>
<keyword evidence="16" id="KW-0030">Aminoacyl-tRNA synthetase</keyword>
<evidence type="ECO:0000256" key="16">
    <source>
        <dbReference type="ARBA" id="ARBA00023146"/>
    </source>
</evidence>
<feature type="domain" description="TRNA-binding" evidence="19">
    <location>
        <begin position="39"/>
        <end position="147"/>
    </location>
</feature>
<dbReference type="SUPFAM" id="SSF56037">
    <property type="entry name" value="PheT/TilS domain"/>
    <property type="match status" value="1"/>
</dbReference>
<dbReference type="NCBIfam" id="NF045760">
    <property type="entry name" value="YtpR"/>
    <property type="match status" value="1"/>
</dbReference>
<evidence type="ECO:0000256" key="1">
    <source>
        <dbReference type="ARBA" id="ARBA00001946"/>
    </source>
</evidence>
<evidence type="ECO:0000256" key="3">
    <source>
        <dbReference type="ARBA" id="ARBA00008653"/>
    </source>
</evidence>
<evidence type="ECO:0000256" key="9">
    <source>
        <dbReference type="ARBA" id="ARBA00022598"/>
    </source>
</evidence>
<dbReference type="HAMAP" id="MF_00283">
    <property type="entry name" value="Phe_tRNA_synth_beta1"/>
    <property type="match status" value="1"/>
</dbReference>
<evidence type="ECO:0000256" key="4">
    <source>
        <dbReference type="ARBA" id="ARBA00011209"/>
    </source>
</evidence>
<dbReference type="GO" id="GO:0004826">
    <property type="term" value="F:phenylalanine-tRNA ligase activity"/>
    <property type="evidence" value="ECO:0007669"/>
    <property type="project" value="UniProtKB-EC"/>
</dbReference>
<feature type="domain" description="B5" evidence="21">
    <location>
        <begin position="403"/>
        <end position="478"/>
    </location>
</feature>
<keyword evidence="11" id="KW-0547">Nucleotide-binding</keyword>
<evidence type="ECO:0000313" key="22">
    <source>
        <dbReference type="EMBL" id="OIQ99288.1"/>
    </source>
</evidence>
<dbReference type="GO" id="GO:0000049">
    <property type="term" value="F:tRNA binding"/>
    <property type="evidence" value="ECO:0007669"/>
    <property type="project" value="UniProtKB-KW"/>
</dbReference>
<dbReference type="PANTHER" id="PTHR10947:SF0">
    <property type="entry name" value="PHENYLALANINE--TRNA LIGASE BETA SUBUNIT"/>
    <property type="match status" value="1"/>
</dbReference>
<dbReference type="InterPro" id="IPR020825">
    <property type="entry name" value="Phe-tRNA_synthase-like_B3/B4"/>
</dbReference>
<dbReference type="FunFam" id="3.30.56.10:FF:000002">
    <property type="entry name" value="Phenylalanine--tRNA ligase beta subunit"/>
    <property type="match status" value="1"/>
</dbReference>
<evidence type="ECO:0000256" key="7">
    <source>
        <dbReference type="ARBA" id="ARBA00022490"/>
    </source>
</evidence>
<dbReference type="Pfam" id="PF17759">
    <property type="entry name" value="tRNA_synthFbeta"/>
    <property type="match status" value="1"/>
</dbReference>
<evidence type="ECO:0000256" key="11">
    <source>
        <dbReference type="ARBA" id="ARBA00022741"/>
    </source>
</evidence>
<feature type="domain" description="FDX-ACB" evidence="20">
    <location>
        <begin position="704"/>
        <end position="797"/>
    </location>
</feature>
<dbReference type="NCBIfam" id="TIGR00472">
    <property type="entry name" value="pheT_bact"/>
    <property type="match status" value="1"/>
</dbReference>
<dbReference type="InterPro" id="IPR009061">
    <property type="entry name" value="DNA-bd_dom_put_sf"/>
</dbReference>
<comment type="subcellular location">
    <subcellularLocation>
        <location evidence="2">Cytoplasm</location>
    </subcellularLocation>
</comment>
<dbReference type="PROSITE" id="PS51447">
    <property type="entry name" value="FDX_ACB"/>
    <property type="match status" value="1"/>
</dbReference>
<keyword evidence="7" id="KW-0963">Cytoplasm</keyword>
<dbReference type="SMART" id="SM00896">
    <property type="entry name" value="FDX-ACB"/>
    <property type="match status" value="1"/>
</dbReference>
<dbReference type="GO" id="GO:0009328">
    <property type="term" value="C:phenylalanine-tRNA ligase complex"/>
    <property type="evidence" value="ECO:0007669"/>
    <property type="project" value="TreeGrafter"/>
</dbReference>
<dbReference type="Gene3D" id="3.30.56.10">
    <property type="match status" value="2"/>
</dbReference>